<dbReference type="InterPro" id="IPR004090">
    <property type="entry name" value="Chemotax_Me-accpt_rcpt"/>
</dbReference>
<name>A0ABT3Q0M3_9BACT</name>
<keyword evidence="6" id="KW-1133">Transmembrane helix</keyword>
<protein>
    <submittedName>
        <fullName evidence="9">Methyl-accepting chemotaxis protein</fullName>
    </submittedName>
</protein>
<dbReference type="Pfam" id="PF00015">
    <property type="entry name" value="MCPsignal"/>
    <property type="match status" value="1"/>
</dbReference>
<evidence type="ECO:0000256" key="6">
    <source>
        <dbReference type="SAM" id="Phobius"/>
    </source>
</evidence>
<evidence type="ECO:0000256" key="1">
    <source>
        <dbReference type="ARBA" id="ARBA00022500"/>
    </source>
</evidence>
<feature type="compositionally biased region" description="Low complexity" evidence="5">
    <location>
        <begin position="564"/>
        <end position="577"/>
    </location>
</feature>
<evidence type="ECO:0000259" key="8">
    <source>
        <dbReference type="PROSITE" id="PS50192"/>
    </source>
</evidence>
<feature type="region of interest" description="Disordered" evidence="5">
    <location>
        <begin position="491"/>
        <end position="510"/>
    </location>
</feature>
<evidence type="ECO:0000256" key="4">
    <source>
        <dbReference type="SAM" id="Coils"/>
    </source>
</evidence>
<dbReference type="SUPFAM" id="SSF58104">
    <property type="entry name" value="Methyl-accepting chemotaxis protein (MCP) signaling domain"/>
    <property type="match status" value="1"/>
</dbReference>
<comment type="caution">
    <text evidence="9">The sequence shown here is derived from an EMBL/GenBank/DDBJ whole genome shotgun (WGS) entry which is preliminary data.</text>
</comment>
<evidence type="ECO:0000313" key="10">
    <source>
        <dbReference type="Proteomes" id="UP001207337"/>
    </source>
</evidence>
<sequence length="670" mass="72471">MNFFKKLTNGLGSSAGNSDWTIAKRIMSLTTGAVTITLLLGALAIYAFNIIDEYAAELNAVNLPEWGSSQALDQAVRNANTEYLKYSQTNDNKIYEQAIARFEKMNGEIQELQVLTDNNDLPVLEEKIPGLKEEVSAFQASIENYKEAAETMKTNRTEIENASKNVISSLTSYVEEPGATDILDVAVLRMIIVDNNRQIWQAAAENVEADWQNITNTYTDVREQLVTLRNEIENGTNGREYIGNALTALDQNIKAVGVMEQANKVLKTAESNTTASYQNLTEDVMMVAEAAENSAREKATFTAATSARYMWIIGIGVIVAVIGALLFGLYVGKTINDALKNMIVRLSGGASQVDASAGQLSGASQELAESASEQAASLEETTSSLEEISSQLKQTDENSAEAETAMNEAKPMVEEGVEAMNRMKNAMEDIKESADQTSKIIETIDDIAFQTNLLALNAAVEAARAGEAGKGFAVVAEEVRNLAQRSAEAAQNTSALIESSQESSKRGARVADEVSKNLEKIEKSVNDVSTLVVEISAASQEQSSGVQQINAAMSEMDEAVQGNASSSEEAASSAEELSSQAAELNIIVKELSRLVGGLEDSERQEYHSNSWKAETTKQNGHSRNRNGYSNGQKSSLLNNKYNKSQSNGNGSSNGNGRELIPFDEDDFSDF</sequence>
<feature type="region of interest" description="Disordered" evidence="5">
    <location>
        <begin position="556"/>
        <end position="577"/>
    </location>
</feature>
<dbReference type="PANTHER" id="PTHR43531:SF11">
    <property type="entry name" value="METHYL-ACCEPTING CHEMOTAXIS PROTEIN 3"/>
    <property type="match status" value="1"/>
</dbReference>
<feature type="transmembrane region" description="Helical" evidence="6">
    <location>
        <begin position="309"/>
        <end position="332"/>
    </location>
</feature>
<dbReference type="PROSITE" id="PS50111">
    <property type="entry name" value="CHEMOTAXIS_TRANSDUC_2"/>
    <property type="match status" value="1"/>
</dbReference>
<dbReference type="InterPro" id="IPR004089">
    <property type="entry name" value="MCPsignal_dom"/>
</dbReference>
<evidence type="ECO:0000256" key="5">
    <source>
        <dbReference type="SAM" id="MobiDB-lite"/>
    </source>
</evidence>
<feature type="compositionally biased region" description="Low complexity" evidence="5">
    <location>
        <begin position="638"/>
        <end position="656"/>
    </location>
</feature>
<keyword evidence="6" id="KW-0472">Membrane</keyword>
<dbReference type="RefSeq" id="WP_265790454.1">
    <property type="nucleotide sequence ID" value="NZ_BAABRS010000003.1"/>
</dbReference>
<feature type="compositionally biased region" description="Acidic residues" evidence="5">
    <location>
        <begin position="661"/>
        <end position="670"/>
    </location>
</feature>
<dbReference type="EMBL" id="JAJNDC010000003">
    <property type="protein sequence ID" value="MCW9713631.1"/>
    <property type="molecule type" value="Genomic_DNA"/>
</dbReference>
<evidence type="ECO:0000256" key="2">
    <source>
        <dbReference type="ARBA" id="ARBA00029447"/>
    </source>
</evidence>
<evidence type="ECO:0000313" key="9">
    <source>
        <dbReference type="EMBL" id="MCW9713631.1"/>
    </source>
</evidence>
<feature type="domain" description="T-SNARE coiled-coil homology" evidence="8">
    <location>
        <begin position="508"/>
        <end position="570"/>
    </location>
</feature>
<feature type="domain" description="Methyl-accepting transducer" evidence="7">
    <location>
        <begin position="349"/>
        <end position="578"/>
    </location>
</feature>
<evidence type="ECO:0000259" key="7">
    <source>
        <dbReference type="PROSITE" id="PS50111"/>
    </source>
</evidence>
<accession>A0ABT3Q0M3</accession>
<feature type="coiled-coil region" evidence="4">
    <location>
        <begin position="368"/>
        <end position="405"/>
    </location>
</feature>
<dbReference type="PROSITE" id="PS50192">
    <property type="entry name" value="T_SNARE"/>
    <property type="match status" value="1"/>
</dbReference>
<feature type="compositionally biased region" description="Polar residues" evidence="5">
    <location>
        <begin position="491"/>
        <end position="502"/>
    </location>
</feature>
<feature type="transmembrane region" description="Helical" evidence="6">
    <location>
        <begin position="26"/>
        <end position="48"/>
    </location>
</feature>
<keyword evidence="1" id="KW-0145">Chemotaxis</keyword>
<comment type="similarity">
    <text evidence="2">Belongs to the methyl-accepting chemotaxis (MCP) protein family.</text>
</comment>
<proteinExistence type="inferred from homology"/>
<dbReference type="PRINTS" id="PR00260">
    <property type="entry name" value="CHEMTRNSDUCR"/>
</dbReference>
<feature type="compositionally biased region" description="Polar residues" evidence="5">
    <location>
        <begin position="607"/>
        <end position="637"/>
    </location>
</feature>
<dbReference type="SMART" id="SM00283">
    <property type="entry name" value="MA"/>
    <property type="match status" value="1"/>
</dbReference>
<dbReference type="CDD" id="cd11386">
    <property type="entry name" value="MCP_signal"/>
    <property type="match status" value="1"/>
</dbReference>
<keyword evidence="10" id="KW-1185">Reference proteome</keyword>
<gene>
    <name evidence="9" type="ORF">LQ318_12035</name>
</gene>
<dbReference type="Gene3D" id="1.10.287.950">
    <property type="entry name" value="Methyl-accepting chemotaxis protein"/>
    <property type="match status" value="1"/>
</dbReference>
<keyword evidence="3" id="KW-0807">Transducer</keyword>
<dbReference type="PANTHER" id="PTHR43531">
    <property type="entry name" value="PROTEIN ICFG"/>
    <property type="match status" value="1"/>
</dbReference>
<reference evidence="9 10" key="1">
    <citation type="submission" date="2021-11" db="EMBL/GenBank/DDBJ databases">
        <title>Aliifidinibius sp. nov., a new bacterium isolated from saline soil.</title>
        <authorList>
            <person name="Galisteo C."/>
            <person name="De La Haba R."/>
            <person name="Sanchez-Porro C."/>
            <person name="Ventosa A."/>
        </authorList>
    </citation>
    <scope>NUCLEOTIDE SEQUENCE [LARGE SCALE GENOMIC DNA]</scope>
    <source>
        <strain evidence="9 10">KACC 190600</strain>
    </source>
</reference>
<keyword evidence="4" id="KW-0175">Coiled coil</keyword>
<dbReference type="Proteomes" id="UP001207337">
    <property type="component" value="Unassembled WGS sequence"/>
</dbReference>
<keyword evidence="6" id="KW-0812">Transmembrane</keyword>
<feature type="region of interest" description="Disordered" evidence="5">
    <location>
        <begin position="600"/>
        <end position="670"/>
    </location>
</feature>
<evidence type="ECO:0000256" key="3">
    <source>
        <dbReference type="PROSITE-ProRule" id="PRU00284"/>
    </source>
</evidence>
<organism evidence="9 10">
    <name type="scientific">Fodinibius salicampi</name>
    <dbReference type="NCBI Taxonomy" id="1920655"/>
    <lineage>
        <taxon>Bacteria</taxon>
        <taxon>Pseudomonadati</taxon>
        <taxon>Balneolota</taxon>
        <taxon>Balneolia</taxon>
        <taxon>Balneolales</taxon>
        <taxon>Balneolaceae</taxon>
        <taxon>Fodinibius</taxon>
    </lineage>
</organism>
<dbReference type="InterPro" id="IPR000727">
    <property type="entry name" value="T_SNARE_dom"/>
</dbReference>
<dbReference type="InterPro" id="IPR051310">
    <property type="entry name" value="MCP_chemotaxis"/>
</dbReference>